<dbReference type="NCBIfam" id="TIGR00188">
    <property type="entry name" value="rnpA"/>
    <property type="match status" value="1"/>
</dbReference>
<sequence length="117" mass="13333">MTSLKTDAAFRRLRKGRAARARTLSVRWLPTRGAQVRVGIVVSKKVGNAVVRNRVRRRLREILRRMHLPPCDLMVVARPEAAAADFHELARDLMRALDKSGLLRHHPAKGRAPRRSM</sequence>
<keyword evidence="6 7" id="KW-0694">RNA-binding</keyword>
<dbReference type="PANTHER" id="PTHR33992">
    <property type="entry name" value="RIBONUCLEASE P PROTEIN COMPONENT"/>
    <property type="match status" value="1"/>
</dbReference>
<dbReference type="GO" id="GO:0042781">
    <property type="term" value="F:3'-tRNA processing endoribonuclease activity"/>
    <property type="evidence" value="ECO:0007669"/>
    <property type="project" value="TreeGrafter"/>
</dbReference>
<dbReference type="InterPro" id="IPR000100">
    <property type="entry name" value="RNase_P"/>
</dbReference>
<dbReference type="InterPro" id="IPR020539">
    <property type="entry name" value="RNase_P_CS"/>
</dbReference>
<dbReference type="GO" id="GO:0030677">
    <property type="term" value="C:ribonuclease P complex"/>
    <property type="evidence" value="ECO:0007669"/>
    <property type="project" value="TreeGrafter"/>
</dbReference>
<reference evidence="9" key="1">
    <citation type="journal article" date="2020" name="mSystems">
        <title>Genome- and Community-Level Interaction Insights into Carbon Utilization and Element Cycling Functions of Hydrothermarchaeota in Hydrothermal Sediment.</title>
        <authorList>
            <person name="Zhou Z."/>
            <person name="Liu Y."/>
            <person name="Xu W."/>
            <person name="Pan J."/>
            <person name="Luo Z.H."/>
            <person name="Li M."/>
        </authorList>
    </citation>
    <scope>NUCLEOTIDE SEQUENCE [LARGE SCALE GENOMIC DNA]</scope>
    <source>
        <strain evidence="9">HyVt-570</strain>
    </source>
</reference>
<dbReference type="PANTHER" id="PTHR33992:SF1">
    <property type="entry name" value="RIBONUCLEASE P PROTEIN COMPONENT"/>
    <property type="match status" value="1"/>
</dbReference>
<dbReference type="GO" id="GO:0004526">
    <property type="term" value="F:ribonuclease P activity"/>
    <property type="evidence" value="ECO:0007669"/>
    <property type="project" value="UniProtKB-UniRule"/>
</dbReference>
<evidence type="ECO:0000256" key="1">
    <source>
        <dbReference type="ARBA" id="ARBA00002663"/>
    </source>
</evidence>
<evidence type="ECO:0000256" key="5">
    <source>
        <dbReference type="ARBA" id="ARBA00022801"/>
    </source>
</evidence>
<evidence type="ECO:0000256" key="4">
    <source>
        <dbReference type="ARBA" id="ARBA00022759"/>
    </source>
</evidence>
<evidence type="ECO:0000256" key="3">
    <source>
        <dbReference type="ARBA" id="ARBA00022722"/>
    </source>
</evidence>
<dbReference type="InterPro" id="IPR014721">
    <property type="entry name" value="Ribsml_uS5_D2-typ_fold_subgr"/>
</dbReference>
<dbReference type="HAMAP" id="MF_00227">
    <property type="entry name" value="RNase_P"/>
    <property type="match status" value="1"/>
</dbReference>
<dbReference type="Gene3D" id="3.30.230.10">
    <property type="match status" value="1"/>
</dbReference>
<comment type="function">
    <text evidence="1 7">RNaseP catalyzes the removal of the 5'-leader sequence from pre-tRNA to produce the mature 5'-terminus. It can also cleave other RNA substrates such as 4.5S RNA. The protein component plays an auxiliary but essential role in vivo by binding to the 5'-leader sequence and broadening the substrate specificity of the ribozyme.</text>
</comment>
<keyword evidence="5 7" id="KW-0378">Hydrolase</keyword>
<dbReference type="GO" id="GO:0000049">
    <property type="term" value="F:tRNA binding"/>
    <property type="evidence" value="ECO:0007669"/>
    <property type="project" value="UniProtKB-UniRule"/>
</dbReference>
<dbReference type="AlphaFoldDB" id="A0A7C4V528"/>
<dbReference type="Pfam" id="PF00825">
    <property type="entry name" value="Ribonuclease_P"/>
    <property type="match status" value="1"/>
</dbReference>
<gene>
    <name evidence="7 9" type="primary">rnpA</name>
    <name evidence="9" type="ORF">ENK37_03070</name>
</gene>
<dbReference type="SUPFAM" id="SSF54211">
    <property type="entry name" value="Ribosomal protein S5 domain 2-like"/>
    <property type="match status" value="1"/>
</dbReference>
<name>A0A7C4V528_9DEIN</name>
<dbReference type="EC" id="3.1.26.5" evidence="7 8"/>
<dbReference type="GO" id="GO:0001682">
    <property type="term" value="P:tRNA 5'-leader removal"/>
    <property type="evidence" value="ECO:0007669"/>
    <property type="project" value="UniProtKB-UniRule"/>
</dbReference>
<comment type="subunit">
    <text evidence="7">Consists of a catalytic RNA component (M1 or rnpB) and a protein subunit.</text>
</comment>
<comment type="similarity">
    <text evidence="7">Belongs to the RnpA family.</text>
</comment>
<protein>
    <recommendedName>
        <fullName evidence="7 8">Ribonuclease P protein component</fullName>
        <shortName evidence="7">RNase P protein</shortName>
        <shortName evidence="7">RNaseP protein</shortName>
        <ecNumber evidence="7 8">3.1.26.5</ecNumber>
    </recommendedName>
    <alternativeName>
        <fullName evidence="7">Protein C5</fullName>
    </alternativeName>
</protein>
<dbReference type="EMBL" id="DRPZ01000081">
    <property type="protein sequence ID" value="HGY09025.1"/>
    <property type="molecule type" value="Genomic_DNA"/>
</dbReference>
<evidence type="ECO:0000313" key="9">
    <source>
        <dbReference type="EMBL" id="HGY09025.1"/>
    </source>
</evidence>
<evidence type="ECO:0000256" key="2">
    <source>
        <dbReference type="ARBA" id="ARBA00022694"/>
    </source>
</evidence>
<keyword evidence="3 7" id="KW-0540">Nuclease</keyword>
<organism evidence="9">
    <name type="scientific">Oceanithermus profundus</name>
    <dbReference type="NCBI Taxonomy" id="187137"/>
    <lineage>
        <taxon>Bacteria</taxon>
        <taxon>Thermotogati</taxon>
        <taxon>Deinococcota</taxon>
        <taxon>Deinococci</taxon>
        <taxon>Thermales</taxon>
        <taxon>Thermaceae</taxon>
        <taxon>Oceanithermus</taxon>
    </lineage>
</organism>
<comment type="caution">
    <text evidence="9">The sequence shown here is derived from an EMBL/GenBank/DDBJ whole genome shotgun (WGS) entry which is preliminary data.</text>
</comment>
<evidence type="ECO:0000256" key="6">
    <source>
        <dbReference type="ARBA" id="ARBA00022884"/>
    </source>
</evidence>
<proteinExistence type="inferred from homology"/>
<keyword evidence="2 7" id="KW-0819">tRNA processing</keyword>
<comment type="catalytic activity">
    <reaction evidence="7">
        <text>Endonucleolytic cleavage of RNA, removing 5'-extranucleotides from tRNA precursor.</text>
        <dbReference type="EC" id="3.1.26.5"/>
    </reaction>
</comment>
<dbReference type="InterPro" id="IPR020568">
    <property type="entry name" value="Ribosomal_Su5_D2-typ_SF"/>
</dbReference>
<evidence type="ECO:0000256" key="7">
    <source>
        <dbReference type="HAMAP-Rule" id="MF_00227"/>
    </source>
</evidence>
<evidence type="ECO:0000256" key="8">
    <source>
        <dbReference type="NCBIfam" id="TIGR00188"/>
    </source>
</evidence>
<dbReference type="Proteomes" id="UP000885759">
    <property type="component" value="Unassembled WGS sequence"/>
</dbReference>
<dbReference type="PROSITE" id="PS00648">
    <property type="entry name" value="RIBONUCLEASE_P"/>
    <property type="match status" value="1"/>
</dbReference>
<keyword evidence="4 7" id="KW-0255">Endonuclease</keyword>
<accession>A0A7C4V528</accession>